<dbReference type="PROSITE" id="PS51178">
    <property type="entry name" value="PASTA"/>
    <property type="match status" value="1"/>
</dbReference>
<evidence type="ECO:0000313" key="4">
    <source>
        <dbReference type="EMBL" id="GAA1766341.1"/>
    </source>
</evidence>
<organism evidence="4 5">
    <name type="scientific">Luedemannella helvata</name>
    <dbReference type="NCBI Taxonomy" id="349315"/>
    <lineage>
        <taxon>Bacteria</taxon>
        <taxon>Bacillati</taxon>
        <taxon>Actinomycetota</taxon>
        <taxon>Actinomycetes</taxon>
        <taxon>Micromonosporales</taxon>
        <taxon>Micromonosporaceae</taxon>
        <taxon>Luedemannella</taxon>
    </lineage>
</organism>
<dbReference type="InterPro" id="IPR038637">
    <property type="entry name" value="NPCBM_sf"/>
</dbReference>
<keyword evidence="2" id="KW-0472">Membrane</keyword>
<dbReference type="SUPFAM" id="SSF49785">
    <property type="entry name" value="Galactose-binding domain-like"/>
    <property type="match status" value="1"/>
</dbReference>
<feature type="transmembrane region" description="Helical" evidence="2">
    <location>
        <begin position="26"/>
        <end position="49"/>
    </location>
</feature>
<protein>
    <recommendedName>
        <fullName evidence="3">PASTA domain-containing protein</fullName>
    </recommendedName>
</protein>
<dbReference type="InterPro" id="IPR013222">
    <property type="entry name" value="Glyco_hyd_98_carb-bd"/>
</dbReference>
<gene>
    <name evidence="4" type="ORF">GCM10009681_41790</name>
</gene>
<proteinExistence type="predicted"/>
<feature type="domain" description="PASTA" evidence="3">
    <location>
        <begin position="72"/>
        <end position="138"/>
    </location>
</feature>
<dbReference type="Pfam" id="PF08305">
    <property type="entry name" value="NPCBM"/>
    <property type="match status" value="1"/>
</dbReference>
<keyword evidence="5" id="KW-1185">Reference proteome</keyword>
<dbReference type="InterPro" id="IPR008979">
    <property type="entry name" value="Galactose-bd-like_sf"/>
</dbReference>
<dbReference type="SMART" id="SM00776">
    <property type="entry name" value="NPCBM"/>
    <property type="match status" value="1"/>
</dbReference>
<dbReference type="Proteomes" id="UP001500655">
    <property type="component" value="Unassembled WGS sequence"/>
</dbReference>
<evidence type="ECO:0000313" key="5">
    <source>
        <dbReference type="Proteomes" id="UP001500655"/>
    </source>
</evidence>
<dbReference type="Gene3D" id="2.60.120.1060">
    <property type="entry name" value="NPCBM/NEW2 domain"/>
    <property type="match status" value="1"/>
</dbReference>
<reference evidence="4 5" key="1">
    <citation type="journal article" date="2019" name="Int. J. Syst. Evol. Microbiol.">
        <title>The Global Catalogue of Microorganisms (GCM) 10K type strain sequencing project: providing services to taxonomists for standard genome sequencing and annotation.</title>
        <authorList>
            <consortium name="The Broad Institute Genomics Platform"/>
            <consortium name="The Broad Institute Genome Sequencing Center for Infectious Disease"/>
            <person name="Wu L."/>
            <person name="Ma J."/>
        </authorList>
    </citation>
    <scope>NUCLEOTIDE SEQUENCE [LARGE SCALE GENOMIC DNA]</scope>
    <source>
        <strain evidence="4 5">JCM 13249</strain>
    </source>
</reference>
<comment type="caution">
    <text evidence="4">The sequence shown here is derived from an EMBL/GenBank/DDBJ whole genome shotgun (WGS) entry which is preliminary data.</text>
</comment>
<dbReference type="Pfam" id="PF03793">
    <property type="entry name" value="PASTA"/>
    <property type="match status" value="1"/>
</dbReference>
<feature type="region of interest" description="Disordered" evidence="1">
    <location>
        <begin position="1"/>
        <end position="20"/>
    </location>
</feature>
<dbReference type="InterPro" id="IPR005543">
    <property type="entry name" value="PASTA_dom"/>
</dbReference>
<keyword evidence="2" id="KW-0812">Transmembrane</keyword>
<feature type="compositionally biased region" description="Basic and acidic residues" evidence="1">
    <location>
        <begin position="1"/>
        <end position="13"/>
    </location>
</feature>
<dbReference type="CDD" id="cd06577">
    <property type="entry name" value="PASTA_pknB"/>
    <property type="match status" value="2"/>
</dbReference>
<dbReference type="Gene3D" id="3.30.10.20">
    <property type="match status" value="2"/>
</dbReference>
<accession>A0ABN2KU59</accession>
<dbReference type="EMBL" id="BAAALS010000022">
    <property type="protein sequence ID" value="GAA1766341.1"/>
    <property type="molecule type" value="Genomic_DNA"/>
</dbReference>
<dbReference type="SMART" id="SM00740">
    <property type="entry name" value="PASTA"/>
    <property type="match status" value="1"/>
</dbReference>
<evidence type="ECO:0000259" key="3">
    <source>
        <dbReference type="PROSITE" id="PS51178"/>
    </source>
</evidence>
<evidence type="ECO:0000256" key="2">
    <source>
        <dbReference type="SAM" id="Phobius"/>
    </source>
</evidence>
<name>A0ABN2KU59_9ACTN</name>
<sequence length="339" mass="34430">MCGARTPDRREDLAMTSAERSRRRSAVLPAALVLVGVFAAGSAAGWWAAGRYHPRYAPDIVVTGSDAPAAGDTTELLTPDVRGLTEAAARQVLADAGLAAVKVRTRSEPAVAPQGTVVTQEPAAGAPIGGEVTLALAAPAVVPRVVGADVRAAVRDLRELGATVEVRRVYRAGAPIDSVLASDPAEGALAAPHVVLTVAAPPATAYLADLPAANSGCGGAAVTVDGVRYERALRCPSDVDILYLLDRRALRLDAVVGQPDTDGAGRAIRFRVIADGREIADGTLRAGQTRALSLDTSGVVRLAIVVDAESGPPGGSLVFGDGRLTAGPEAIAALRAVGG</sequence>
<keyword evidence="2" id="KW-1133">Transmembrane helix</keyword>
<evidence type="ECO:0000256" key="1">
    <source>
        <dbReference type="SAM" id="MobiDB-lite"/>
    </source>
</evidence>